<dbReference type="SUPFAM" id="SSF47598">
    <property type="entry name" value="Ribbon-helix-helix"/>
    <property type="match status" value="1"/>
</dbReference>
<proteinExistence type="predicted"/>
<dbReference type="RefSeq" id="WP_143015980.1">
    <property type="nucleotide sequence ID" value="NZ_FNJL01000036.1"/>
</dbReference>
<evidence type="ECO:0008006" key="4">
    <source>
        <dbReference type="Google" id="ProtNLM"/>
    </source>
</evidence>
<sequence>MAAKRTYSVRLEDEQRQQLEARAEAIGLPTGHLIRSAIADFLRQQEEKDYLADVEARIATAINRLARQVEKDRAEQQMVLGVLDYVREWLSFTLPPPADKDAANALMKERNKNFLARLPLHFTTGSKAKVTTYMETKTTEAEPCPICATGILRPKEGRQGLFWYCTNWNASPKCEATFPDAGGWPQLPVGDSSDGQAASSINQES</sequence>
<protein>
    <recommendedName>
        <fullName evidence="4">Ribbon-helix-helix protein, copG family</fullName>
    </recommendedName>
</protein>
<name>A0A1H0WDL1_9BURK</name>
<feature type="region of interest" description="Disordered" evidence="1">
    <location>
        <begin position="179"/>
        <end position="205"/>
    </location>
</feature>
<dbReference type="AlphaFoldDB" id="A0A1H0WDL1"/>
<dbReference type="Proteomes" id="UP000199317">
    <property type="component" value="Unassembled WGS sequence"/>
</dbReference>
<dbReference type="EMBL" id="FNJL01000036">
    <property type="protein sequence ID" value="SDP88757.1"/>
    <property type="molecule type" value="Genomic_DNA"/>
</dbReference>
<dbReference type="OrthoDB" id="9156461at2"/>
<evidence type="ECO:0000256" key="1">
    <source>
        <dbReference type="SAM" id="MobiDB-lite"/>
    </source>
</evidence>
<accession>A0A1H0WDL1</accession>
<evidence type="ECO:0000313" key="2">
    <source>
        <dbReference type="EMBL" id="SDP88757.1"/>
    </source>
</evidence>
<gene>
    <name evidence="2" type="ORF">SAMN04489708_13649</name>
</gene>
<feature type="compositionally biased region" description="Polar residues" evidence="1">
    <location>
        <begin position="193"/>
        <end position="205"/>
    </location>
</feature>
<dbReference type="GO" id="GO:0006355">
    <property type="term" value="P:regulation of DNA-templated transcription"/>
    <property type="evidence" value="ECO:0007669"/>
    <property type="project" value="InterPro"/>
</dbReference>
<keyword evidence="3" id="KW-1185">Reference proteome</keyword>
<dbReference type="InterPro" id="IPR010985">
    <property type="entry name" value="Ribbon_hlx_hlx"/>
</dbReference>
<evidence type="ECO:0000313" key="3">
    <source>
        <dbReference type="Proteomes" id="UP000199317"/>
    </source>
</evidence>
<reference evidence="3" key="1">
    <citation type="submission" date="2016-10" db="EMBL/GenBank/DDBJ databases">
        <authorList>
            <person name="Varghese N."/>
            <person name="Submissions S."/>
        </authorList>
    </citation>
    <scope>NUCLEOTIDE SEQUENCE [LARGE SCALE GENOMIC DNA]</scope>
    <source>
        <strain evidence="3">DSM 17101</strain>
    </source>
</reference>
<organism evidence="2 3">
    <name type="scientific">Paracidovorax cattleyae</name>
    <dbReference type="NCBI Taxonomy" id="80868"/>
    <lineage>
        <taxon>Bacteria</taxon>
        <taxon>Pseudomonadati</taxon>
        <taxon>Pseudomonadota</taxon>
        <taxon>Betaproteobacteria</taxon>
        <taxon>Burkholderiales</taxon>
        <taxon>Comamonadaceae</taxon>
        <taxon>Paracidovorax</taxon>
    </lineage>
</organism>